<dbReference type="InterPro" id="IPR036770">
    <property type="entry name" value="Ankyrin_rpt-contain_sf"/>
</dbReference>
<name>A0A4U3F711_9GAMM</name>
<dbReference type="PROSITE" id="PS50088">
    <property type="entry name" value="ANK_REPEAT"/>
    <property type="match status" value="1"/>
</dbReference>
<proteinExistence type="predicted"/>
<dbReference type="PANTHER" id="PTHR24189">
    <property type="entry name" value="MYOTROPHIN"/>
    <property type="match status" value="1"/>
</dbReference>
<accession>A0A4U3F711</accession>
<evidence type="ECO:0000313" key="8">
    <source>
        <dbReference type="Proteomes" id="UP000661012"/>
    </source>
</evidence>
<evidence type="ECO:0000259" key="4">
    <source>
        <dbReference type="Pfam" id="PF21831"/>
    </source>
</evidence>
<dbReference type="Proteomes" id="UP000661012">
    <property type="component" value="Unassembled WGS sequence"/>
</dbReference>
<dbReference type="AlphaFoldDB" id="A0A4U3F711"/>
<dbReference type="RefSeq" id="WP_137269410.1">
    <property type="nucleotide sequence ID" value="NZ_JACYNM010000019.1"/>
</dbReference>
<evidence type="ECO:0000256" key="3">
    <source>
        <dbReference type="PROSITE-ProRule" id="PRU00023"/>
    </source>
</evidence>
<keyword evidence="1" id="KW-0677">Repeat</keyword>
<reference evidence="5 8" key="2">
    <citation type="journal article" date="2020" name="FEMS Microbiol. Ecol.">
        <title>Temporal dynamics of bacterial communities during seed development and maturation.</title>
        <authorList>
            <person name="Chesneau G."/>
            <person name="Torres-Cortes G."/>
            <person name="Briand M."/>
            <person name="Darrasse A."/>
            <person name="Preveaux A."/>
            <person name="Marais C."/>
            <person name="Jacques M.A."/>
            <person name="Shade A."/>
            <person name="Barret M."/>
        </authorList>
    </citation>
    <scope>NUCLEOTIDE SEQUENCE [LARGE SCALE GENOMIC DNA]</scope>
    <source>
        <strain evidence="5 8">CFBP13732</strain>
    </source>
</reference>
<dbReference type="Pfam" id="PF21831">
    <property type="entry name" value="DUF6891"/>
    <property type="match status" value="1"/>
</dbReference>
<dbReference type="InterPro" id="IPR054186">
    <property type="entry name" value="DUF6891"/>
</dbReference>
<dbReference type="GO" id="GO:0005737">
    <property type="term" value="C:cytoplasm"/>
    <property type="evidence" value="ECO:0007669"/>
    <property type="project" value="TreeGrafter"/>
</dbReference>
<evidence type="ECO:0000256" key="2">
    <source>
        <dbReference type="ARBA" id="ARBA00023043"/>
    </source>
</evidence>
<dbReference type="PANTHER" id="PTHR24189:SF50">
    <property type="entry name" value="ANKYRIN REPEAT AND SOCS BOX PROTEIN 2"/>
    <property type="match status" value="1"/>
</dbReference>
<dbReference type="Gene3D" id="1.25.40.20">
    <property type="entry name" value="Ankyrin repeat-containing domain"/>
    <property type="match status" value="1"/>
</dbReference>
<dbReference type="EMBL" id="QGAC01000012">
    <property type="protein sequence ID" value="TKJ89283.1"/>
    <property type="molecule type" value="Genomic_DNA"/>
</dbReference>
<comment type="caution">
    <text evidence="6">The sequence shown here is derived from an EMBL/GenBank/DDBJ whole genome shotgun (WGS) entry which is preliminary data.</text>
</comment>
<dbReference type="SUPFAM" id="SSF48403">
    <property type="entry name" value="Ankyrin repeat"/>
    <property type="match status" value="1"/>
</dbReference>
<dbReference type="SMART" id="SM00248">
    <property type="entry name" value="ANK"/>
    <property type="match status" value="2"/>
</dbReference>
<evidence type="ECO:0000256" key="1">
    <source>
        <dbReference type="ARBA" id="ARBA00022737"/>
    </source>
</evidence>
<feature type="repeat" description="ANK" evidence="3">
    <location>
        <begin position="77"/>
        <end position="110"/>
    </location>
</feature>
<sequence length="271" mass="29001">MNARNIFDAIKRGDAGEVSACIAAGANLAAVNDWGFTALQAAAMGTHNLTATQHTAMLDILRMLIDAGSPLEARGPSGGTALYYAAEFASDVAHVQILLDAGAEADICDVCGNHIMTNAFSDEVIALLAHVTGRSVPVKQPEPDPVRMTAGQWRAAKTRLDTLFATLEQEGLIALQDAGDTQSDAFASCSERFHQRNGEKTGIQGFCFYTRQDQNRAKRTSYLSLGFWGAPEGAEVDLLRVGTLITDCCNKCGFEVRWNGSASTRPEVSLL</sequence>
<dbReference type="InterPro" id="IPR050745">
    <property type="entry name" value="Multifunctional_regulatory"/>
</dbReference>
<feature type="domain" description="DUF6891" evidence="4">
    <location>
        <begin position="158"/>
        <end position="268"/>
    </location>
</feature>
<dbReference type="OrthoDB" id="5515732at2"/>
<gene>
    <name evidence="6" type="ORF">EpCFBP13511_13325</name>
    <name evidence="5" type="ORF">IFT93_03620</name>
</gene>
<reference evidence="6 7" key="1">
    <citation type="journal article" date="2019" name="Sci. Rep.">
        <title>Differences in resource use lead to coexistence of seed-transmitted microbial populations.</title>
        <authorList>
            <person name="Torres-Cortes G."/>
            <person name="Garcia B.J."/>
            <person name="Compant S."/>
            <person name="Rezki S."/>
            <person name="Jones P."/>
            <person name="Preveaux A."/>
            <person name="Briand M."/>
            <person name="Roulet A."/>
            <person name="Bouchez O."/>
            <person name="Jacobson D."/>
            <person name="Barret M."/>
        </authorList>
    </citation>
    <scope>NUCLEOTIDE SEQUENCE [LARGE SCALE GENOMIC DNA]</scope>
    <source>
        <strain evidence="6 7">CFBP13511</strain>
    </source>
</reference>
<evidence type="ECO:0000313" key="7">
    <source>
        <dbReference type="Proteomes" id="UP000306393"/>
    </source>
</evidence>
<evidence type="ECO:0000313" key="5">
    <source>
        <dbReference type="EMBL" id="MBD8105508.1"/>
    </source>
</evidence>
<keyword evidence="8" id="KW-1185">Reference proteome</keyword>
<dbReference type="InterPro" id="IPR002110">
    <property type="entry name" value="Ankyrin_rpt"/>
</dbReference>
<dbReference type="EMBL" id="JACYNN010000002">
    <property type="protein sequence ID" value="MBD8105508.1"/>
    <property type="molecule type" value="Genomic_DNA"/>
</dbReference>
<evidence type="ECO:0000313" key="6">
    <source>
        <dbReference type="EMBL" id="TKJ89283.1"/>
    </source>
</evidence>
<organism evidence="6 7">
    <name type="scientific">Erwinia persicina</name>
    <dbReference type="NCBI Taxonomy" id="55211"/>
    <lineage>
        <taxon>Bacteria</taxon>
        <taxon>Pseudomonadati</taxon>
        <taxon>Pseudomonadota</taxon>
        <taxon>Gammaproteobacteria</taxon>
        <taxon>Enterobacterales</taxon>
        <taxon>Erwiniaceae</taxon>
        <taxon>Erwinia</taxon>
    </lineage>
</organism>
<dbReference type="Proteomes" id="UP000306393">
    <property type="component" value="Unassembled WGS sequence"/>
</dbReference>
<dbReference type="STRING" id="1219360.GCA_001571305_00272"/>
<protein>
    <submittedName>
        <fullName evidence="6">Ankyrin repeat domain-containing protein</fullName>
    </submittedName>
</protein>
<keyword evidence="2 3" id="KW-0040">ANK repeat</keyword>